<dbReference type="GeneID" id="93770999"/>
<dbReference type="InterPro" id="IPR051781">
    <property type="entry name" value="Metallo-dep_Hydrolase"/>
</dbReference>
<dbReference type="EMBL" id="BOQM01000044">
    <property type="protein sequence ID" value="GIM87638.1"/>
    <property type="molecule type" value="Genomic_DNA"/>
</dbReference>
<dbReference type="EMBL" id="VFOL01000001">
    <property type="protein sequence ID" value="TQL36610.1"/>
    <property type="molecule type" value="Genomic_DNA"/>
</dbReference>
<gene>
    <name evidence="4" type="ORF">FB564_1713</name>
    <name evidence="3" type="ORF">Sar04_43740</name>
</gene>
<dbReference type="Gene3D" id="3.20.20.140">
    <property type="entry name" value="Metal-dependent hydrolases"/>
    <property type="match status" value="1"/>
</dbReference>
<dbReference type="SUPFAM" id="SSF51338">
    <property type="entry name" value="Composite domain of metallo-dependent hydrolases"/>
    <property type="match status" value="1"/>
</dbReference>
<accession>A0A542XLF6</accession>
<dbReference type="InterPro" id="IPR057744">
    <property type="entry name" value="OTAase-like"/>
</dbReference>
<organism evidence="4 5">
    <name type="scientific">Salinispora arenicola</name>
    <dbReference type="NCBI Taxonomy" id="168697"/>
    <lineage>
        <taxon>Bacteria</taxon>
        <taxon>Bacillati</taxon>
        <taxon>Actinomycetota</taxon>
        <taxon>Actinomycetes</taxon>
        <taxon>Micromonosporales</taxon>
        <taxon>Micromonosporaceae</taxon>
        <taxon>Salinispora</taxon>
    </lineage>
</organism>
<dbReference type="InterPro" id="IPR011059">
    <property type="entry name" value="Metal-dep_hydrolase_composite"/>
</dbReference>
<dbReference type="SUPFAM" id="SSF51556">
    <property type="entry name" value="Metallo-dependent hydrolases"/>
    <property type="match status" value="1"/>
</dbReference>
<dbReference type="Proteomes" id="UP000315983">
    <property type="component" value="Unassembled WGS sequence"/>
</dbReference>
<dbReference type="Gene3D" id="2.30.40.10">
    <property type="entry name" value="Urease, subunit C, domain 1"/>
    <property type="match status" value="1"/>
</dbReference>
<evidence type="ECO:0000313" key="4">
    <source>
        <dbReference type="EMBL" id="TQL36610.1"/>
    </source>
</evidence>
<dbReference type="InterPro" id="IPR006680">
    <property type="entry name" value="Amidohydro-rel"/>
</dbReference>
<feature type="compositionally biased region" description="Gly residues" evidence="1">
    <location>
        <begin position="412"/>
        <end position="424"/>
    </location>
</feature>
<keyword evidence="4" id="KW-0378">Hydrolase</keyword>
<sequence length="424" mass="44948">MRPVRRPDPSAVFAVRAARMFDGFELHTGHPLVFVKKSRIVGIDKSGAHPATEVPVVDLGDATLLPGLIDTHVHLAFDPEASAKQEIVTDSDATIVRRMRRHAGQHLTAGVTTVRDLGDRGYLSLDIRDSAGQAPGLYPEILCAGPPITRHGGHCWFLGGEADGADAIRKAVAHRVARGVDAVKIMATGGAITPGWRPDESQYNAEELRCAAEAAHRSGVPITAHAHGPQGIADAVAGGMDGVEHCSFFTRDGIEPDWELVDAMAEVGTYVGATEAWLPEGKMLAPHLAQRLEQRTQTFARMHRAGVRLVCCSDAGAGPRKPHGVLPHGIVHLGGNGWANVEALRSVTTLAAEACALADRKGRIAVGHDADLLAVAGNPLERLTDMFRVSAVWRGGTPVDLRTVGSRERRTGPGGSTVEGLGRS</sequence>
<evidence type="ECO:0000313" key="3">
    <source>
        <dbReference type="EMBL" id="GIM87638.1"/>
    </source>
</evidence>
<reference evidence="3 6" key="2">
    <citation type="submission" date="2021-03" db="EMBL/GenBank/DDBJ databases">
        <title>Whole genome shotgun sequence of Salinispora arenicola NBRC 105043.</title>
        <authorList>
            <person name="Komaki H."/>
            <person name="Tamura T."/>
        </authorList>
    </citation>
    <scope>NUCLEOTIDE SEQUENCE [LARGE SCALE GENOMIC DNA]</scope>
    <source>
        <strain evidence="3 6">NBRC 105043</strain>
    </source>
</reference>
<evidence type="ECO:0000313" key="5">
    <source>
        <dbReference type="Proteomes" id="UP000315983"/>
    </source>
</evidence>
<dbReference type="AlphaFoldDB" id="A0A542XLF6"/>
<dbReference type="PANTHER" id="PTHR43135:SF3">
    <property type="entry name" value="ALPHA-D-RIBOSE 1-METHYLPHOSPHONATE 5-TRIPHOSPHATE DIPHOSPHATASE"/>
    <property type="match status" value="1"/>
</dbReference>
<dbReference type="Proteomes" id="UP000677457">
    <property type="component" value="Unassembled WGS sequence"/>
</dbReference>
<dbReference type="PANTHER" id="PTHR43135">
    <property type="entry name" value="ALPHA-D-RIBOSE 1-METHYLPHOSPHONATE 5-TRIPHOSPHATE DIPHOSPHATASE"/>
    <property type="match status" value="1"/>
</dbReference>
<feature type="domain" description="Amidohydrolase-related" evidence="2">
    <location>
        <begin position="63"/>
        <end position="398"/>
    </location>
</feature>
<name>A0A542XLF6_SALAC</name>
<dbReference type="RefSeq" id="WP_029024076.1">
    <property type="nucleotide sequence ID" value="NZ_BOQM01000044.1"/>
</dbReference>
<reference evidence="4 5" key="1">
    <citation type="submission" date="2019-06" db="EMBL/GenBank/DDBJ databases">
        <title>Sequencing the genomes of 1000 actinobacteria strains.</title>
        <authorList>
            <person name="Klenk H.-P."/>
        </authorList>
    </citation>
    <scope>NUCLEOTIDE SEQUENCE [LARGE SCALE GENOMIC DNA]</scope>
    <source>
        <strain evidence="4 5">DSM 44819</strain>
    </source>
</reference>
<dbReference type="GO" id="GO:0016810">
    <property type="term" value="F:hydrolase activity, acting on carbon-nitrogen (but not peptide) bonds"/>
    <property type="evidence" value="ECO:0007669"/>
    <property type="project" value="InterPro"/>
</dbReference>
<dbReference type="Pfam" id="PF01979">
    <property type="entry name" value="Amidohydro_1"/>
    <property type="match status" value="1"/>
</dbReference>
<comment type="caution">
    <text evidence="4">The sequence shown here is derived from an EMBL/GenBank/DDBJ whole genome shotgun (WGS) entry which is preliminary data.</text>
</comment>
<proteinExistence type="predicted"/>
<feature type="region of interest" description="Disordered" evidence="1">
    <location>
        <begin position="404"/>
        <end position="424"/>
    </location>
</feature>
<evidence type="ECO:0000313" key="6">
    <source>
        <dbReference type="Proteomes" id="UP000677457"/>
    </source>
</evidence>
<keyword evidence="6" id="KW-1185">Reference proteome</keyword>
<protein>
    <submittedName>
        <fullName evidence="4">Imidazolonepropionase-like amidohydrolase</fullName>
    </submittedName>
</protein>
<evidence type="ECO:0000259" key="2">
    <source>
        <dbReference type="Pfam" id="PF01979"/>
    </source>
</evidence>
<evidence type="ECO:0000256" key="1">
    <source>
        <dbReference type="SAM" id="MobiDB-lite"/>
    </source>
</evidence>
<dbReference type="InterPro" id="IPR032466">
    <property type="entry name" value="Metal_Hydrolase"/>
</dbReference>
<dbReference type="CDD" id="cd01299">
    <property type="entry name" value="Met_dep_hydrolase_A"/>
    <property type="match status" value="1"/>
</dbReference>